<dbReference type="Proteomes" id="UP000828390">
    <property type="component" value="Unassembled WGS sequence"/>
</dbReference>
<dbReference type="AlphaFoldDB" id="A0A9D4C1A3"/>
<keyword evidence="2" id="KW-1185">Reference proteome</keyword>
<name>A0A9D4C1A3_DREPO</name>
<sequence length="50" mass="5714">TVKERRNSLLPAMINAKKRGKSAYLSYDKLYIDNKMYTIHTVSSSGFDSN</sequence>
<dbReference type="EMBL" id="JAIWYP010000013">
    <property type="protein sequence ID" value="KAH3715297.1"/>
    <property type="molecule type" value="Genomic_DNA"/>
</dbReference>
<organism evidence="1 2">
    <name type="scientific">Dreissena polymorpha</name>
    <name type="common">Zebra mussel</name>
    <name type="synonym">Mytilus polymorpha</name>
    <dbReference type="NCBI Taxonomy" id="45954"/>
    <lineage>
        <taxon>Eukaryota</taxon>
        <taxon>Metazoa</taxon>
        <taxon>Spiralia</taxon>
        <taxon>Lophotrochozoa</taxon>
        <taxon>Mollusca</taxon>
        <taxon>Bivalvia</taxon>
        <taxon>Autobranchia</taxon>
        <taxon>Heteroconchia</taxon>
        <taxon>Euheterodonta</taxon>
        <taxon>Imparidentia</taxon>
        <taxon>Neoheterodontei</taxon>
        <taxon>Myida</taxon>
        <taxon>Dreissenoidea</taxon>
        <taxon>Dreissenidae</taxon>
        <taxon>Dreissena</taxon>
    </lineage>
</organism>
<accession>A0A9D4C1A3</accession>
<evidence type="ECO:0000313" key="1">
    <source>
        <dbReference type="EMBL" id="KAH3715297.1"/>
    </source>
</evidence>
<comment type="caution">
    <text evidence="1">The sequence shown here is derived from an EMBL/GenBank/DDBJ whole genome shotgun (WGS) entry which is preliminary data.</text>
</comment>
<feature type="non-terminal residue" evidence="1">
    <location>
        <position position="1"/>
    </location>
</feature>
<reference evidence="1" key="1">
    <citation type="journal article" date="2019" name="bioRxiv">
        <title>The Genome of the Zebra Mussel, Dreissena polymorpha: A Resource for Invasive Species Research.</title>
        <authorList>
            <person name="McCartney M.A."/>
            <person name="Auch B."/>
            <person name="Kono T."/>
            <person name="Mallez S."/>
            <person name="Zhang Y."/>
            <person name="Obille A."/>
            <person name="Becker A."/>
            <person name="Abrahante J.E."/>
            <person name="Garbe J."/>
            <person name="Badalamenti J.P."/>
            <person name="Herman A."/>
            <person name="Mangelson H."/>
            <person name="Liachko I."/>
            <person name="Sullivan S."/>
            <person name="Sone E.D."/>
            <person name="Koren S."/>
            <person name="Silverstein K.A.T."/>
            <person name="Beckman K.B."/>
            <person name="Gohl D.M."/>
        </authorList>
    </citation>
    <scope>NUCLEOTIDE SEQUENCE</scope>
    <source>
        <strain evidence="1">Duluth1</strain>
        <tissue evidence="1">Whole animal</tissue>
    </source>
</reference>
<evidence type="ECO:0000313" key="2">
    <source>
        <dbReference type="Proteomes" id="UP000828390"/>
    </source>
</evidence>
<proteinExistence type="predicted"/>
<protein>
    <submittedName>
        <fullName evidence="1">Uncharacterized protein</fullName>
    </submittedName>
</protein>
<reference evidence="1" key="2">
    <citation type="submission" date="2020-11" db="EMBL/GenBank/DDBJ databases">
        <authorList>
            <person name="McCartney M.A."/>
            <person name="Auch B."/>
            <person name="Kono T."/>
            <person name="Mallez S."/>
            <person name="Becker A."/>
            <person name="Gohl D.M."/>
            <person name="Silverstein K.A.T."/>
            <person name="Koren S."/>
            <person name="Bechman K.B."/>
            <person name="Herman A."/>
            <person name="Abrahante J.E."/>
            <person name="Garbe J."/>
        </authorList>
    </citation>
    <scope>NUCLEOTIDE SEQUENCE</scope>
    <source>
        <strain evidence="1">Duluth1</strain>
        <tissue evidence="1">Whole animal</tissue>
    </source>
</reference>
<gene>
    <name evidence="1" type="ORF">DPMN_058003</name>
</gene>